<accession>A0A927LAU2</accession>
<keyword evidence="1" id="KW-0812">Transmembrane</keyword>
<name>A0A927LAU2_9ACTN</name>
<evidence type="ECO:0000256" key="1">
    <source>
        <dbReference type="SAM" id="Phobius"/>
    </source>
</evidence>
<organism evidence="2 3">
    <name type="scientific">Streptomyces caniscabiei</name>
    <dbReference type="NCBI Taxonomy" id="2746961"/>
    <lineage>
        <taxon>Bacteria</taxon>
        <taxon>Bacillati</taxon>
        <taxon>Actinomycetota</taxon>
        <taxon>Actinomycetes</taxon>
        <taxon>Kitasatosporales</taxon>
        <taxon>Streptomycetaceae</taxon>
        <taxon>Streptomyces</taxon>
    </lineage>
</organism>
<comment type="caution">
    <text evidence="2">The sequence shown here is derived from an EMBL/GenBank/DDBJ whole genome shotgun (WGS) entry which is preliminary data.</text>
</comment>
<proteinExistence type="predicted"/>
<gene>
    <name evidence="2" type="ORF">IHE70_20955</name>
</gene>
<dbReference type="EMBL" id="JACYXT010000008">
    <property type="protein sequence ID" value="MBD9725648.1"/>
    <property type="molecule type" value="Genomic_DNA"/>
</dbReference>
<dbReference type="AlphaFoldDB" id="A0A927LAU2"/>
<sequence length="153" mass="16970">MPTPPPRFTFEQLCDAEDRAQQMRDPHQQLRLAVQQAEGYRTYLSSLTGLLAAVFVLKGQEDLSKMSGCPRWAVISLLIGGFAGLIVATWLSVLATDSRPGVEVYSEPNRLLTYEKKRTRTVWRLVEAARWLGLASVIAIAAAVVVTWLAPTK</sequence>
<feature type="transmembrane region" description="Helical" evidence="1">
    <location>
        <begin position="40"/>
        <end position="57"/>
    </location>
</feature>
<protein>
    <submittedName>
        <fullName evidence="2">Uncharacterized protein</fullName>
    </submittedName>
</protein>
<keyword evidence="1" id="KW-0472">Membrane</keyword>
<keyword evidence="1" id="KW-1133">Transmembrane helix</keyword>
<feature type="transmembrane region" description="Helical" evidence="1">
    <location>
        <begin position="128"/>
        <end position="150"/>
    </location>
</feature>
<dbReference type="RefSeq" id="WP_086803157.1">
    <property type="nucleotide sequence ID" value="NZ_CP119182.1"/>
</dbReference>
<dbReference type="Proteomes" id="UP000661025">
    <property type="component" value="Unassembled WGS sequence"/>
</dbReference>
<evidence type="ECO:0000313" key="3">
    <source>
        <dbReference type="Proteomes" id="UP000661025"/>
    </source>
</evidence>
<evidence type="ECO:0000313" key="2">
    <source>
        <dbReference type="EMBL" id="MBD9725648.1"/>
    </source>
</evidence>
<dbReference type="GeneID" id="79934513"/>
<reference evidence="2" key="1">
    <citation type="submission" date="2020-09" db="EMBL/GenBank/DDBJ databases">
        <title>Streptomyces canutascabiei sp. nov., which causes potato common scab and is distributed across the world.</title>
        <authorList>
            <person name="Nguyen H.P."/>
            <person name="Weisberg A.J."/>
            <person name="Chang J.H."/>
            <person name="Clarke C.R."/>
        </authorList>
    </citation>
    <scope>NUCLEOTIDE SEQUENCE</scope>
    <source>
        <strain evidence="2">ID-01-6.2a</strain>
    </source>
</reference>
<feature type="transmembrane region" description="Helical" evidence="1">
    <location>
        <begin position="69"/>
        <end position="91"/>
    </location>
</feature>